<dbReference type="SUPFAM" id="SSF56672">
    <property type="entry name" value="DNA/RNA polymerases"/>
    <property type="match status" value="1"/>
</dbReference>
<dbReference type="RefSeq" id="YP_006607892.1">
    <property type="nucleotide sequence ID" value="NC_018505.1"/>
</dbReference>
<evidence type="ECO:0000256" key="3">
    <source>
        <dbReference type="ARBA" id="ARBA00013718"/>
    </source>
</evidence>
<keyword evidence="10" id="KW-0378">Hydrolase</keyword>
<dbReference type="Gene3D" id="3.30.70.270">
    <property type="match status" value="2"/>
</dbReference>
<dbReference type="EC" id="2.7.7.49" evidence="2"/>
<evidence type="ECO:0000256" key="10">
    <source>
        <dbReference type="ARBA" id="ARBA00022801"/>
    </source>
</evidence>
<dbReference type="PANTHER" id="PTHR33064:SF37">
    <property type="entry name" value="RIBONUCLEASE H"/>
    <property type="match status" value="1"/>
</dbReference>
<dbReference type="InterPro" id="IPR021109">
    <property type="entry name" value="Peptidase_aspartic_dom_sf"/>
</dbReference>
<dbReference type="InterPro" id="IPR000588">
    <property type="entry name" value="Pept_A3A"/>
</dbReference>
<keyword evidence="6" id="KW-0548">Nucleotidyltransferase</keyword>
<dbReference type="Gene3D" id="2.40.70.10">
    <property type="entry name" value="Acid Proteases"/>
    <property type="match status" value="1"/>
</dbReference>
<name>J7HDV8_9VIRU</name>
<evidence type="ECO:0000256" key="8">
    <source>
        <dbReference type="ARBA" id="ARBA00022750"/>
    </source>
</evidence>
<dbReference type="InterPro" id="IPR000477">
    <property type="entry name" value="RT_dom"/>
</dbReference>
<dbReference type="InterPro" id="IPR041373">
    <property type="entry name" value="RT_RNaseH"/>
</dbReference>
<proteinExistence type="inferred from homology"/>
<dbReference type="Proteomes" id="UP000201987">
    <property type="component" value="Segment"/>
</dbReference>
<dbReference type="PANTHER" id="PTHR33064">
    <property type="entry name" value="POL PROTEIN"/>
    <property type="match status" value="1"/>
</dbReference>
<dbReference type="CDD" id="cd01647">
    <property type="entry name" value="RT_LTR"/>
    <property type="match status" value="1"/>
</dbReference>
<comment type="function">
    <text evidence="12">Encodes for at least two polypeptides: protease (PR) and reverse transcriptase (RT). The protease processes the polyprotein in cis. Reverse transcriptase is multifunctional enzyme that converts the viral RNA genome into dsDNA in viral cytoplasmic capsids. This enzyme displays a DNA polymerase activity that can copy either DNA or RNA templates, and a ribonuclease H (RNase H) activity that cleaves the RNA strand of RNA-DNA heteroduplexes in a partially processive 3'- to 5'-endonucleasic mode. Neo-synthesized pregenomic RNA (pgRNA) are encapsidated, and reverse-transcribed inside the nucleocapsid. Partial (+)DNA is synthesized from the (-)DNA template and generates the relaxed circular DNA (RC-DNA) genome. After budding and infection, the RC-DNA migrates in the nucleus, and is converted into a plasmid-like covalently closed circular DNA (cccDNA).</text>
</comment>
<dbReference type="GO" id="GO:0006508">
    <property type="term" value="P:proteolysis"/>
    <property type="evidence" value="ECO:0007669"/>
    <property type="project" value="UniProtKB-KW"/>
</dbReference>
<keyword evidence="5" id="KW-0808">Transferase</keyword>
<evidence type="ECO:0000256" key="1">
    <source>
        <dbReference type="ARBA" id="ARBA00007938"/>
    </source>
</evidence>
<evidence type="ECO:0000313" key="15">
    <source>
        <dbReference type="Proteomes" id="UP000201987"/>
    </source>
</evidence>
<keyword evidence="4" id="KW-0645">Protease</keyword>
<organism evidence="14 15">
    <name type="scientific">Soybean Putnam virus</name>
    <dbReference type="NCBI Taxonomy" id="1221449"/>
    <lineage>
        <taxon>Viruses</taxon>
        <taxon>Riboviria</taxon>
        <taxon>Pararnavirae</taxon>
        <taxon>Artverviricota</taxon>
        <taxon>Revtraviricetes</taxon>
        <taxon>Ortervirales</taxon>
        <taxon>Caulimoviridae</taxon>
        <taxon>Caulimovirus</taxon>
        <taxon>Caulimovirus glycinis</taxon>
    </lineage>
</organism>
<dbReference type="InterPro" id="IPR043128">
    <property type="entry name" value="Rev_trsase/Diguanyl_cyclase"/>
</dbReference>
<dbReference type="InterPro" id="IPR051320">
    <property type="entry name" value="Viral_Replic_Matur_Polypro"/>
</dbReference>
<comment type="similarity">
    <text evidence="1">Belongs to the caulimoviridae enzymatic polyprotein family.</text>
</comment>
<dbReference type="GO" id="GO:0004190">
    <property type="term" value="F:aspartic-type endopeptidase activity"/>
    <property type="evidence" value="ECO:0007669"/>
    <property type="project" value="UniProtKB-KW"/>
</dbReference>
<evidence type="ECO:0000259" key="13">
    <source>
        <dbReference type="PROSITE" id="PS50878"/>
    </source>
</evidence>
<dbReference type="GeneID" id="13484504"/>
<dbReference type="GO" id="GO:0003964">
    <property type="term" value="F:RNA-directed DNA polymerase activity"/>
    <property type="evidence" value="ECO:0007669"/>
    <property type="project" value="UniProtKB-KW"/>
</dbReference>
<evidence type="ECO:0000256" key="5">
    <source>
        <dbReference type="ARBA" id="ARBA00022679"/>
    </source>
</evidence>
<dbReference type="PRINTS" id="PR00731">
    <property type="entry name" value="CAULIMOPTASE"/>
</dbReference>
<dbReference type="Gene3D" id="3.10.10.10">
    <property type="entry name" value="HIV Type 1 Reverse Transcriptase, subunit A, domain 1"/>
    <property type="match status" value="1"/>
</dbReference>
<evidence type="ECO:0000256" key="11">
    <source>
        <dbReference type="ARBA" id="ARBA00022918"/>
    </source>
</evidence>
<dbReference type="CDD" id="cd09274">
    <property type="entry name" value="RNase_HI_RT_Ty3"/>
    <property type="match status" value="1"/>
</dbReference>
<dbReference type="Pfam" id="PF00078">
    <property type="entry name" value="RVT_1"/>
    <property type="match status" value="1"/>
</dbReference>
<evidence type="ECO:0000256" key="6">
    <source>
        <dbReference type="ARBA" id="ARBA00022695"/>
    </source>
</evidence>
<evidence type="ECO:0000256" key="4">
    <source>
        <dbReference type="ARBA" id="ARBA00022670"/>
    </source>
</evidence>
<dbReference type="MEROPS" id="A03.001"/>
<reference evidence="14 15" key="1">
    <citation type="journal article" date="2012" name="J. Virol.">
        <title>Complete genome sequence of a novel pararetrovirus isolated from soybean.</title>
        <authorList>
            <person name="Han J."/>
            <person name="Domier L.L."/>
            <person name="Dorrance A."/>
            <person name="Qu F."/>
        </authorList>
    </citation>
    <scope>NUCLEOTIDE SEQUENCE [LARGE SCALE GENOMIC DNA]</scope>
</reference>
<dbReference type="GO" id="GO:0004519">
    <property type="term" value="F:endonuclease activity"/>
    <property type="evidence" value="ECO:0007669"/>
    <property type="project" value="UniProtKB-KW"/>
</dbReference>
<dbReference type="Pfam" id="PF17917">
    <property type="entry name" value="RT_RNaseH"/>
    <property type="match status" value="1"/>
</dbReference>
<accession>J7HDV8</accession>
<dbReference type="PROSITE" id="PS50878">
    <property type="entry name" value="RT_POL"/>
    <property type="match status" value="1"/>
</dbReference>
<keyword evidence="11 14" id="KW-0695">RNA-directed DNA polymerase</keyword>
<dbReference type="EMBL" id="JQ926983">
    <property type="protein sequence ID" value="AFP95350.1"/>
    <property type="molecule type" value="Genomic_DNA"/>
</dbReference>
<dbReference type="SUPFAM" id="SSF50630">
    <property type="entry name" value="Acid proteases"/>
    <property type="match status" value="1"/>
</dbReference>
<evidence type="ECO:0000313" key="14">
    <source>
        <dbReference type="EMBL" id="AFP95350.1"/>
    </source>
</evidence>
<keyword evidence="9" id="KW-0255">Endonuclease</keyword>
<keyword evidence="7" id="KW-0540">Nuclease</keyword>
<dbReference type="Pfam" id="PF02160">
    <property type="entry name" value="Peptidase_A3"/>
    <property type="match status" value="1"/>
</dbReference>
<keyword evidence="15" id="KW-1185">Reference proteome</keyword>
<sequence>MNMNTMFLSSLKNPQIQMEQLSIHLQNHQVQIQNNSEMNYLNSTNPNSIYVKGILKFSGYKQLELHCFVDTGASMCVASKHVIPEEHWENSSRHISVKTANGLVTLTKVCKNVKIMLAGELFHIPTIYQQEVEIDLILGNNILQLHEPFVQFTDRIIIHKDGEPVTIGKVFKAYYHGKPGYLESMKKNSKKPVPSPLNITPVKIEEQETLRLQLLRRGREIVTQKLFSIQQDHLSKIHNLLDRVCSENPIDPEKSKRWMTASIKLKDPNTIVKVKPMQYNPDDRMEFSKQIKELLDLKIIIPSKSPHQSPAFLVENEAERRRGKKRMVVNYKKINEATIGDSHNLPNKDELLTLIRGKTIYSSFDCKSGFWQVFLDQESQLLTAFTCPSGHYQWRVVPFGLKQAPSIFQRHMQNAFRSFEKFCCVYVDDILVFSDNEQDHHRHVMALLQRCNQLGIILSKKKAQLFQEKINFLGLEIDQGSHKPQNHILEHIHKFPDKIEDKKQLQRFLGILTYASDYIPKLAEIRKPLQSKLKKDVPWTWTHDDINYMSKIKKNLKSFPTLYHPKLTDTLIIETDASGSFWGGILKARTENSDSELICRYTSGSFKAAELNYHSNEKEILAVMNTIKKFTGYLTPVKFLIRTDNKNFTHFLKINLKGDYKQGRLVRWQMWFSRYVFEVEHLSGDKNVFADFLTREFHY</sequence>
<dbReference type="KEGG" id="vg:13484504"/>
<keyword evidence="8" id="KW-0064">Aspartyl protease</keyword>
<evidence type="ECO:0000256" key="2">
    <source>
        <dbReference type="ARBA" id="ARBA00012493"/>
    </source>
</evidence>
<dbReference type="OrthoDB" id="2224at10239"/>
<dbReference type="InterPro" id="IPR043502">
    <property type="entry name" value="DNA/RNA_pol_sf"/>
</dbReference>
<feature type="domain" description="Reverse transcriptase" evidence="13">
    <location>
        <begin position="295"/>
        <end position="477"/>
    </location>
</feature>
<evidence type="ECO:0000256" key="9">
    <source>
        <dbReference type="ARBA" id="ARBA00022759"/>
    </source>
</evidence>
<evidence type="ECO:0000256" key="7">
    <source>
        <dbReference type="ARBA" id="ARBA00022722"/>
    </source>
</evidence>
<evidence type="ECO:0000256" key="12">
    <source>
        <dbReference type="ARBA" id="ARBA00025678"/>
    </source>
</evidence>
<protein>
    <recommendedName>
        <fullName evidence="3">Enzymatic polyprotein</fullName>
        <ecNumber evidence="2">2.7.7.49</ecNumber>
    </recommendedName>
</protein>